<sequence length="649" mass="68463">MATYRHPGVYLEEIPSGARPIEAVGTSTAAFLGFAARGPEASPVFISSWDDYAQAFGGLRAVTAPRGDSLGHAVRAFFHNGGSAAYVVRLARGAEAARGFMLTDGDPPAGPDDHLLRIEAASGGAWGNALRVALSRQDDGETPPRFTLVVEERLDGEYEEQERFEDLTLDESRADFIEGKVNDDSRRVRVTLGEVSDYQLGTSRSAGDLATLDPVTLNGTSFTVTLDGSAQAQHSVEVSFDAAEFTVDDDLVAVAEEIQEQVQQGVSSDANPRTNFTCEATPEGLVLTSGSRLPGSAVVVPPADDDDAAVLLGLGVAHGGVETTGSQHLAGLIAAGGSVVLEEGDDGSDPGAGEYDAGLAAVEGIGDVSILCLPGQVWADDGTGNAVIDAAIAQAERLRNRMVILDPPPDATLETAGQVKALGLPSSTYAVLYYPWVTVGNPHYTPEPPPGAPRSPRFVQVPPSGFAAGMWARTDSRRGVWKAPAGVETALLGLAGLEQEVQEVHQGALNPLGVNCLRSLPGFGAVIWGARTLATRASPEWRYVPVRRTAIFIQQSLYNGIQWAVFEPNDASLWSALRLNIEAFMNGLFRAGAFQGGKASDAYFVRCGLGDTMTQGDIDRGQVIVQVGFAPLKPAEFVIIRLQQKVGQA</sequence>
<dbReference type="InterPro" id="IPR035089">
    <property type="entry name" value="Phage_sheath_subtilisin"/>
</dbReference>
<dbReference type="AlphaFoldDB" id="A0A7W5K3Q1"/>
<evidence type="ECO:0008006" key="6">
    <source>
        <dbReference type="Google" id="ProtNLM"/>
    </source>
</evidence>
<dbReference type="Pfam" id="PF17482">
    <property type="entry name" value="Phage_sheath_1C"/>
    <property type="match status" value="1"/>
</dbReference>
<dbReference type="InterPro" id="IPR020287">
    <property type="entry name" value="Tail_sheath_C"/>
</dbReference>
<evidence type="ECO:0000259" key="2">
    <source>
        <dbReference type="Pfam" id="PF04984"/>
    </source>
</evidence>
<proteinExistence type="inferred from homology"/>
<reference evidence="4 5" key="1">
    <citation type="submission" date="2020-08" db="EMBL/GenBank/DDBJ databases">
        <title>Genomic Encyclopedia of Archaeal and Bacterial Type Strains, Phase II (KMG-II): from individual species to whole genera.</title>
        <authorList>
            <person name="Goeker M."/>
        </authorList>
    </citation>
    <scope>NUCLEOTIDE SEQUENCE [LARGE SCALE GENOMIC DNA]</scope>
    <source>
        <strain evidence="4 5">5AG</strain>
    </source>
</reference>
<organism evidence="4 5">
    <name type="scientific">Halomonas campaniensis</name>
    <dbReference type="NCBI Taxonomy" id="213554"/>
    <lineage>
        <taxon>Bacteria</taxon>
        <taxon>Pseudomonadati</taxon>
        <taxon>Pseudomonadota</taxon>
        <taxon>Gammaproteobacteria</taxon>
        <taxon>Oceanospirillales</taxon>
        <taxon>Halomonadaceae</taxon>
        <taxon>Halomonas</taxon>
    </lineage>
</organism>
<dbReference type="PANTHER" id="PTHR35861">
    <property type="match status" value="1"/>
</dbReference>
<evidence type="ECO:0000313" key="4">
    <source>
        <dbReference type="EMBL" id="MBB3331395.1"/>
    </source>
</evidence>
<dbReference type="InterPro" id="IPR052042">
    <property type="entry name" value="Tail_sheath_structural"/>
</dbReference>
<protein>
    <recommendedName>
        <fullName evidence="6">Tail protein</fullName>
    </recommendedName>
</protein>
<dbReference type="PANTHER" id="PTHR35861:SF1">
    <property type="entry name" value="PHAGE TAIL SHEATH PROTEIN"/>
    <property type="match status" value="1"/>
</dbReference>
<comment type="similarity">
    <text evidence="1">Belongs to the myoviridae tail sheath protein family.</text>
</comment>
<evidence type="ECO:0000259" key="3">
    <source>
        <dbReference type="Pfam" id="PF17482"/>
    </source>
</evidence>
<keyword evidence="5" id="KW-1185">Reference proteome</keyword>
<gene>
    <name evidence="4" type="ORF">BDK63_002278</name>
</gene>
<evidence type="ECO:0000256" key="1">
    <source>
        <dbReference type="ARBA" id="ARBA00008005"/>
    </source>
</evidence>
<dbReference type="Proteomes" id="UP000553442">
    <property type="component" value="Unassembled WGS sequence"/>
</dbReference>
<name>A0A7W5K3Q1_9GAMM</name>
<dbReference type="EMBL" id="JACHZF010000015">
    <property type="protein sequence ID" value="MBB3331395.1"/>
    <property type="molecule type" value="Genomic_DNA"/>
</dbReference>
<accession>A0A7W5K3Q1</accession>
<comment type="caution">
    <text evidence="4">The sequence shown here is derived from an EMBL/GenBank/DDBJ whole genome shotgun (WGS) entry which is preliminary data.</text>
</comment>
<feature type="domain" description="Tail sheath protein C-terminal" evidence="3">
    <location>
        <begin position="538"/>
        <end position="644"/>
    </location>
</feature>
<dbReference type="Pfam" id="PF04984">
    <property type="entry name" value="Phage_sheath_1"/>
    <property type="match status" value="1"/>
</dbReference>
<feature type="domain" description="Tail sheath protein subtilisin-like" evidence="2">
    <location>
        <begin position="351"/>
        <end position="533"/>
    </location>
</feature>
<evidence type="ECO:0000313" key="5">
    <source>
        <dbReference type="Proteomes" id="UP000553442"/>
    </source>
</evidence>
<dbReference type="RefSeq" id="WP_183331995.1">
    <property type="nucleotide sequence ID" value="NZ_JACHZF010000015.1"/>
</dbReference>
<dbReference type="Gene3D" id="3.40.50.11780">
    <property type="match status" value="2"/>
</dbReference>